<dbReference type="EMBL" id="JARFYM010000017">
    <property type="protein sequence ID" value="MDL2401258.1"/>
    <property type="molecule type" value="Genomic_DNA"/>
</dbReference>
<comment type="caution">
    <text evidence="1">The sequence shown here is derived from an EMBL/GenBank/DDBJ whole genome shotgun (WGS) entry which is preliminary data.</text>
</comment>
<keyword evidence="2" id="KW-1185">Reference proteome</keyword>
<name>A0ABT7K1F0_9HYPH</name>
<gene>
    <name evidence="1" type="ORF">PY649_20335</name>
</gene>
<accession>A0ABT7K1F0</accession>
<protein>
    <recommendedName>
        <fullName evidence="3">DUF2190 family protein</fullName>
    </recommendedName>
</protein>
<sequence length="129" mass="13302">MTASNDLYYDRRRGDSYGFPVLAGVKIFGRAAVGVTAAGLAVPAGNVNAVALLGLAKERVDNTNGANGDVYVDVDKGIFNIPLAGATPADVHKPVYATADDTFTLTASTNLQIGTLDAIDAAGAWMKTL</sequence>
<evidence type="ECO:0000313" key="1">
    <source>
        <dbReference type="EMBL" id="MDL2401258.1"/>
    </source>
</evidence>
<evidence type="ECO:0008006" key="3">
    <source>
        <dbReference type="Google" id="ProtNLM"/>
    </source>
</evidence>
<dbReference type="Proteomes" id="UP001172645">
    <property type="component" value="Unassembled WGS sequence"/>
</dbReference>
<reference evidence="1" key="1">
    <citation type="submission" date="2023-06" db="EMBL/GenBank/DDBJ databases">
        <title>Phylogenetic Diversity of Rhizobium strains.</title>
        <authorList>
            <person name="Moura F.T."/>
            <person name="Helene L.C.F."/>
            <person name="Hungria M."/>
        </authorList>
    </citation>
    <scope>NUCLEOTIDE SEQUENCE</scope>
    <source>
        <strain evidence="1">CCGE526</strain>
    </source>
</reference>
<evidence type="ECO:0000313" key="2">
    <source>
        <dbReference type="Proteomes" id="UP001172645"/>
    </source>
</evidence>
<organism evidence="1 2">
    <name type="scientific">Rhizobium mayense</name>
    <dbReference type="NCBI Taxonomy" id="1312184"/>
    <lineage>
        <taxon>Bacteria</taxon>
        <taxon>Pseudomonadati</taxon>
        <taxon>Pseudomonadota</taxon>
        <taxon>Alphaproteobacteria</taxon>
        <taxon>Hyphomicrobiales</taxon>
        <taxon>Rhizobiaceae</taxon>
        <taxon>Rhizobium/Agrobacterium group</taxon>
        <taxon>Rhizobium</taxon>
    </lineage>
</organism>
<proteinExistence type="predicted"/>
<dbReference type="RefSeq" id="WP_285870450.1">
    <property type="nucleotide sequence ID" value="NZ_JARFYM010000017.1"/>
</dbReference>